<dbReference type="InterPro" id="IPR036526">
    <property type="entry name" value="C-N_Hydrolase_sf"/>
</dbReference>
<dbReference type="PROSITE" id="PS50263">
    <property type="entry name" value="CN_HYDROLASE"/>
    <property type="match status" value="1"/>
</dbReference>
<evidence type="ECO:0000313" key="4">
    <source>
        <dbReference type="EMBL" id="GGN10859.1"/>
    </source>
</evidence>
<proteinExistence type="inferred from homology"/>
<organism evidence="4 5">
    <name type="scientific">Dyadobacter beijingensis</name>
    <dbReference type="NCBI Taxonomy" id="365489"/>
    <lineage>
        <taxon>Bacteria</taxon>
        <taxon>Pseudomonadati</taxon>
        <taxon>Bacteroidota</taxon>
        <taxon>Cytophagia</taxon>
        <taxon>Cytophagales</taxon>
        <taxon>Spirosomataceae</taxon>
        <taxon>Dyadobacter</taxon>
    </lineage>
</organism>
<protein>
    <submittedName>
        <fullName evidence="4">Amidohydrolase</fullName>
    </submittedName>
</protein>
<dbReference type="Proteomes" id="UP000632339">
    <property type="component" value="Unassembled WGS sequence"/>
</dbReference>
<accession>A0ABQ2IKK4</accession>
<dbReference type="PANTHER" id="PTHR43674">
    <property type="entry name" value="NITRILASE C965.09-RELATED"/>
    <property type="match status" value="1"/>
</dbReference>
<evidence type="ECO:0000313" key="5">
    <source>
        <dbReference type="Proteomes" id="UP000632339"/>
    </source>
</evidence>
<comment type="caution">
    <text evidence="4">The sequence shown here is derived from an EMBL/GenBank/DDBJ whole genome shotgun (WGS) entry which is preliminary data.</text>
</comment>
<evidence type="ECO:0000259" key="3">
    <source>
        <dbReference type="PROSITE" id="PS50263"/>
    </source>
</evidence>
<comment type="similarity">
    <text evidence="1">Belongs to the carbon-nitrogen hydrolase superfamily. NIT1/NIT2 family.</text>
</comment>
<dbReference type="PROSITE" id="PS01227">
    <property type="entry name" value="UPF0012"/>
    <property type="match status" value="1"/>
</dbReference>
<sequence>MQQVTIAAAQYPITEHADFASWQRHTERWIADAAAQGAQLLLFPEYGAMELVSIFGQEIRNDIRRQVYELDALKADFCAAFEVLSRKYGVTIVAPSIPVIEEGRKLNRAFVFSANGLAGYQDKFFMTRFEHERWGVESAPKQLTVFEASWGKFGIQICYDVEFPLGAQKLCEAGAGLILAPSCTETIRGATRVHVGARARALENQAFTVVSQTVGDALWSPAVDINYGFAGFYTTPDKGMPEEGIIATMPAQQEGWLLRDLDFALIDEVRRDGHVFNFKDQSRLAIGLASEEVSVIHRPV</sequence>
<dbReference type="SUPFAM" id="SSF56317">
    <property type="entry name" value="Carbon-nitrogen hydrolase"/>
    <property type="match status" value="1"/>
</dbReference>
<gene>
    <name evidence="4" type="ORF">GCM10010967_53380</name>
</gene>
<dbReference type="EMBL" id="BMLI01000003">
    <property type="protein sequence ID" value="GGN10859.1"/>
    <property type="molecule type" value="Genomic_DNA"/>
</dbReference>
<evidence type="ECO:0000256" key="1">
    <source>
        <dbReference type="ARBA" id="ARBA00010613"/>
    </source>
</evidence>
<keyword evidence="5" id="KW-1185">Reference proteome</keyword>
<dbReference type="RefSeq" id="WP_019945030.1">
    <property type="nucleotide sequence ID" value="NZ_BMLI01000003.1"/>
</dbReference>
<dbReference type="Pfam" id="PF00795">
    <property type="entry name" value="CN_hydrolase"/>
    <property type="match status" value="1"/>
</dbReference>
<evidence type="ECO:0000256" key="2">
    <source>
        <dbReference type="ARBA" id="ARBA00022801"/>
    </source>
</evidence>
<dbReference type="InterPro" id="IPR001110">
    <property type="entry name" value="UPF0012_CS"/>
</dbReference>
<dbReference type="InterPro" id="IPR050345">
    <property type="entry name" value="Aliph_Amidase/BUP"/>
</dbReference>
<dbReference type="PANTHER" id="PTHR43674:SF2">
    <property type="entry name" value="BETA-UREIDOPROPIONASE"/>
    <property type="match status" value="1"/>
</dbReference>
<reference evidence="5" key="1">
    <citation type="journal article" date="2019" name="Int. J. Syst. Evol. Microbiol.">
        <title>The Global Catalogue of Microorganisms (GCM) 10K type strain sequencing project: providing services to taxonomists for standard genome sequencing and annotation.</title>
        <authorList>
            <consortium name="The Broad Institute Genomics Platform"/>
            <consortium name="The Broad Institute Genome Sequencing Center for Infectious Disease"/>
            <person name="Wu L."/>
            <person name="Ma J."/>
        </authorList>
    </citation>
    <scope>NUCLEOTIDE SEQUENCE [LARGE SCALE GENOMIC DNA]</scope>
    <source>
        <strain evidence="5">CGMCC 1.6375</strain>
    </source>
</reference>
<dbReference type="CDD" id="cd07574">
    <property type="entry name" value="nitrilase_Rim1_like"/>
    <property type="match status" value="1"/>
</dbReference>
<feature type="domain" description="CN hydrolase" evidence="3">
    <location>
        <begin position="4"/>
        <end position="263"/>
    </location>
</feature>
<keyword evidence="2" id="KW-0378">Hydrolase</keyword>
<dbReference type="InterPro" id="IPR003010">
    <property type="entry name" value="C-N_Hydrolase"/>
</dbReference>
<name>A0ABQ2IKK4_9BACT</name>
<dbReference type="Gene3D" id="3.60.110.10">
    <property type="entry name" value="Carbon-nitrogen hydrolase"/>
    <property type="match status" value="1"/>
</dbReference>